<dbReference type="AlphaFoldDB" id="A0A6J8D4L5"/>
<proteinExistence type="predicted"/>
<keyword evidence="2" id="KW-0175">Coiled coil</keyword>
<dbReference type="InterPro" id="IPR000315">
    <property type="entry name" value="Znf_B-box"/>
</dbReference>
<dbReference type="GO" id="GO:0005654">
    <property type="term" value="C:nucleoplasm"/>
    <property type="evidence" value="ECO:0007669"/>
    <property type="project" value="TreeGrafter"/>
</dbReference>
<gene>
    <name evidence="4" type="ORF">MCOR_37543</name>
</gene>
<dbReference type="InterPro" id="IPR011042">
    <property type="entry name" value="6-blade_b-propeller_TolB-like"/>
</dbReference>
<dbReference type="Gene3D" id="2.120.10.30">
    <property type="entry name" value="TolB, C-terminal domain"/>
    <property type="match status" value="1"/>
</dbReference>
<dbReference type="EMBL" id="CACVKT020006804">
    <property type="protein sequence ID" value="CAC5403668.1"/>
    <property type="molecule type" value="Genomic_DNA"/>
</dbReference>
<evidence type="ECO:0000313" key="5">
    <source>
        <dbReference type="Proteomes" id="UP000507470"/>
    </source>
</evidence>
<dbReference type="Proteomes" id="UP000507470">
    <property type="component" value="Unassembled WGS sequence"/>
</dbReference>
<evidence type="ECO:0000259" key="3">
    <source>
        <dbReference type="PROSITE" id="PS50119"/>
    </source>
</evidence>
<keyword evidence="1" id="KW-0479">Metal-binding</keyword>
<organism evidence="4 5">
    <name type="scientific">Mytilus coruscus</name>
    <name type="common">Sea mussel</name>
    <dbReference type="NCBI Taxonomy" id="42192"/>
    <lineage>
        <taxon>Eukaryota</taxon>
        <taxon>Metazoa</taxon>
        <taxon>Spiralia</taxon>
        <taxon>Lophotrochozoa</taxon>
        <taxon>Mollusca</taxon>
        <taxon>Bivalvia</taxon>
        <taxon>Autobranchia</taxon>
        <taxon>Pteriomorphia</taxon>
        <taxon>Mytilida</taxon>
        <taxon>Mytiloidea</taxon>
        <taxon>Mytilidae</taxon>
        <taxon>Mytilinae</taxon>
        <taxon>Mytilus</taxon>
    </lineage>
</organism>
<dbReference type="GO" id="GO:0061630">
    <property type="term" value="F:ubiquitin protein ligase activity"/>
    <property type="evidence" value="ECO:0007669"/>
    <property type="project" value="TreeGrafter"/>
</dbReference>
<dbReference type="InterPro" id="IPR047153">
    <property type="entry name" value="TRIM45/56/19-like"/>
</dbReference>
<keyword evidence="1" id="KW-0863">Zinc-finger</keyword>
<protein>
    <recommendedName>
        <fullName evidence="3">B box-type domain-containing protein</fullName>
    </recommendedName>
</protein>
<dbReference type="OrthoDB" id="10358239at2759"/>
<keyword evidence="5" id="KW-1185">Reference proteome</keyword>
<feature type="coiled-coil region" evidence="2">
    <location>
        <begin position="218"/>
        <end position="274"/>
    </location>
</feature>
<accession>A0A6J8D4L5</accession>
<evidence type="ECO:0000256" key="1">
    <source>
        <dbReference type="PROSITE-ProRule" id="PRU00024"/>
    </source>
</evidence>
<reference evidence="4 5" key="1">
    <citation type="submission" date="2020-06" db="EMBL/GenBank/DDBJ databases">
        <authorList>
            <person name="Li R."/>
            <person name="Bekaert M."/>
        </authorList>
    </citation>
    <scope>NUCLEOTIDE SEQUENCE [LARGE SCALE GENOMIC DNA]</scope>
    <source>
        <strain evidence="5">wild</strain>
    </source>
</reference>
<keyword evidence="1" id="KW-0862">Zinc</keyword>
<evidence type="ECO:0000256" key="2">
    <source>
        <dbReference type="SAM" id="Coils"/>
    </source>
</evidence>
<dbReference type="GO" id="GO:0008270">
    <property type="term" value="F:zinc ion binding"/>
    <property type="evidence" value="ECO:0007669"/>
    <property type="project" value="UniProtKB-KW"/>
</dbReference>
<feature type="domain" description="B box-type" evidence="3">
    <location>
        <begin position="84"/>
        <end position="134"/>
    </location>
</feature>
<dbReference type="SUPFAM" id="SSF101898">
    <property type="entry name" value="NHL repeat"/>
    <property type="match status" value="1"/>
</dbReference>
<dbReference type="PANTHER" id="PTHR25462">
    <property type="entry name" value="BONUS, ISOFORM C-RELATED"/>
    <property type="match status" value="1"/>
</dbReference>
<name>A0A6J8D4L5_MYTCO</name>
<dbReference type="PANTHER" id="PTHR25462:SF305">
    <property type="entry name" value="RING-TYPE DOMAIN-CONTAINING PROTEIN"/>
    <property type="match status" value="1"/>
</dbReference>
<sequence>MAKNNATNVTFGPCPNGPVDNQINKCGTVRGSFKLAVSFLCNVWQIFNVDNLECRTNVTLTVYFLVIGYTGGKVFLRYSDMTTRSEACCGICKAREITKEANKWCCDCAEGHCLECHDIHINSKSSSNHDTIPIESYKQLPSSIARIVNYCETHKMKYENYCQYHDKDCCPACIAADHKSCTDILLLKDVIKAVKTSALLNTIESNIKDIKSNIDHIIADRQQNLDNINEERQRYQNEIKLVRTKVNSHLNKLEQKVLKELDSAENKIKTETTNLMTKLLDKIEVSKKLDEEIVAIKKYATEYQVYIGSKTIENKVEKEETYLQSLFEDGRLRQNCLKMTMNKKLANIETIIETFGTVGTEIGQTLIVLKRGKNKQAQNMSNVLNINKKPLDKLNISRIGQIILSGSMVRSWLFTSFEFQGISLLPNGKIILADSYYKRLLIVNNDGMIDKPIQCPTDGTGPFGVTYIKNNLVAISTSLGIQTVSTQTRTVVQNIATNGECRGIAYNNGALICWVRSIGIQSIQLSNLKIATLVKIDERNDRLGISVHRNKIYVTNYYSNVVNCYTLDGKQLWQAKDIPFLKYPTGITLDKNSYIYVAAYRCVIVLSSNGKESKTIMASKDGFSDPTALHFDQTKNNLIIVNKRQPICVYHISQET</sequence>
<dbReference type="PROSITE" id="PS50119">
    <property type="entry name" value="ZF_BBOX"/>
    <property type="match status" value="1"/>
</dbReference>
<evidence type="ECO:0000313" key="4">
    <source>
        <dbReference type="EMBL" id="CAC5403668.1"/>
    </source>
</evidence>